<evidence type="ECO:0000256" key="2">
    <source>
        <dbReference type="SAM" id="Phobius"/>
    </source>
</evidence>
<keyword evidence="2" id="KW-0812">Transmembrane</keyword>
<sequence>MNYLAHQSVCQSIGSPIQSNQIKSSPFQSCRNRAAEEARRKEKKRKKRTPASFLPSFLPSLLLSFLPPPSFLFFLFFSPSPFPNLRNNHLFNHPVRYDVKIKIPHYYYYFPPKKPTKSSCSPHLQQKPCISAVL</sequence>
<organism evidence="3 4">
    <name type="scientific">Choiromyces venosus 120613-1</name>
    <dbReference type="NCBI Taxonomy" id="1336337"/>
    <lineage>
        <taxon>Eukaryota</taxon>
        <taxon>Fungi</taxon>
        <taxon>Dikarya</taxon>
        <taxon>Ascomycota</taxon>
        <taxon>Pezizomycotina</taxon>
        <taxon>Pezizomycetes</taxon>
        <taxon>Pezizales</taxon>
        <taxon>Tuberaceae</taxon>
        <taxon>Choiromyces</taxon>
    </lineage>
</organism>
<feature type="compositionally biased region" description="Polar residues" evidence="1">
    <location>
        <begin position="18"/>
        <end position="31"/>
    </location>
</feature>
<reference evidence="3 4" key="1">
    <citation type="journal article" date="2018" name="Nat. Ecol. Evol.">
        <title>Pezizomycetes genomes reveal the molecular basis of ectomycorrhizal truffle lifestyle.</title>
        <authorList>
            <person name="Murat C."/>
            <person name="Payen T."/>
            <person name="Noel B."/>
            <person name="Kuo A."/>
            <person name="Morin E."/>
            <person name="Chen J."/>
            <person name="Kohler A."/>
            <person name="Krizsan K."/>
            <person name="Balestrini R."/>
            <person name="Da Silva C."/>
            <person name="Montanini B."/>
            <person name="Hainaut M."/>
            <person name="Levati E."/>
            <person name="Barry K.W."/>
            <person name="Belfiori B."/>
            <person name="Cichocki N."/>
            <person name="Clum A."/>
            <person name="Dockter R.B."/>
            <person name="Fauchery L."/>
            <person name="Guy J."/>
            <person name="Iotti M."/>
            <person name="Le Tacon F."/>
            <person name="Lindquist E.A."/>
            <person name="Lipzen A."/>
            <person name="Malagnac F."/>
            <person name="Mello A."/>
            <person name="Molinier V."/>
            <person name="Miyauchi S."/>
            <person name="Poulain J."/>
            <person name="Riccioni C."/>
            <person name="Rubini A."/>
            <person name="Sitrit Y."/>
            <person name="Splivallo R."/>
            <person name="Traeger S."/>
            <person name="Wang M."/>
            <person name="Zifcakova L."/>
            <person name="Wipf D."/>
            <person name="Zambonelli A."/>
            <person name="Paolocci F."/>
            <person name="Nowrousian M."/>
            <person name="Ottonello S."/>
            <person name="Baldrian P."/>
            <person name="Spatafora J.W."/>
            <person name="Henrissat B."/>
            <person name="Nagy L.G."/>
            <person name="Aury J.M."/>
            <person name="Wincker P."/>
            <person name="Grigoriev I.V."/>
            <person name="Bonfante P."/>
            <person name="Martin F.M."/>
        </authorList>
    </citation>
    <scope>NUCLEOTIDE SEQUENCE [LARGE SCALE GENOMIC DNA]</scope>
    <source>
        <strain evidence="3 4">120613-1</strain>
    </source>
</reference>
<evidence type="ECO:0000313" key="3">
    <source>
        <dbReference type="EMBL" id="RPB05223.1"/>
    </source>
</evidence>
<evidence type="ECO:0000313" key="4">
    <source>
        <dbReference type="Proteomes" id="UP000276215"/>
    </source>
</evidence>
<feature type="transmembrane region" description="Helical" evidence="2">
    <location>
        <begin position="53"/>
        <end position="77"/>
    </location>
</feature>
<evidence type="ECO:0000256" key="1">
    <source>
        <dbReference type="SAM" id="MobiDB-lite"/>
    </source>
</evidence>
<dbReference type="AlphaFoldDB" id="A0A3N4K4D3"/>
<keyword evidence="4" id="KW-1185">Reference proteome</keyword>
<proteinExistence type="predicted"/>
<accession>A0A3N4K4D3</accession>
<gene>
    <name evidence="3" type="ORF">L873DRAFT_956497</name>
</gene>
<keyword evidence="2" id="KW-0472">Membrane</keyword>
<dbReference type="Proteomes" id="UP000276215">
    <property type="component" value="Unassembled WGS sequence"/>
</dbReference>
<dbReference type="EMBL" id="ML120354">
    <property type="protein sequence ID" value="RPB05223.1"/>
    <property type="molecule type" value="Genomic_DNA"/>
</dbReference>
<name>A0A3N4K4D3_9PEZI</name>
<keyword evidence="2" id="KW-1133">Transmembrane helix</keyword>
<feature type="region of interest" description="Disordered" evidence="1">
    <location>
        <begin position="18"/>
        <end position="50"/>
    </location>
</feature>
<protein>
    <submittedName>
        <fullName evidence="3">Uncharacterized protein</fullName>
    </submittedName>
</protein>